<evidence type="ECO:0000256" key="2">
    <source>
        <dbReference type="ARBA" id="ARBA00022448"/>
    </source>
</evidence>
<dbReference type="SMART" id="SM00382">
    <property type="entry name" value="AAA"/>
    <property type="match status" value="1"/>
</dbReference>
<dbReference type="InterPro" id="IPR050319">
    <property type="entry name" value="ABC_transp_ATP-bind"/>
</dbReference>
<reference evidence="6" key="1">
    <citation type="journal article" date="2016" name="Genome Announc.">
        <title>Draft Genome Sequence of the Syntrophic Lactate-Degrading Bacterium Tepidanaerobacter syntrophicus JLT.</title>
        <authorList>
            <person name="Matsuura N."/>
            <person name="Ohashi A."/>
            <person name="Tourlousse D.M."/>
            <person name="Sekiguchi Y."/>
        </authorList>
    </citation>
    <scope>NUCLEOTIDE SEQUENCE [LARGE SCALE GENOMIC DNA]</scope>
    <source>
        <strain evidence="6">JL</strain>
    </source>
</reference>
<sequence>MNEQKTLLEVYNMKKYFPINRGLLNRNTTYVKAVDDISFKVMEGETLGLVGESGCGKSTLGRSILRLIEPTSGKVIFDGKDISTLSKSQMRTMRQDMQIIFQDPYASLNPRMTVGDFVGEPLDIFHIASGEEKFKRVILLLEKVGLDESCYNRYPHEFSGGQRQRIVIARALSLNPRFIVCDEPVSALDVSVRSQVLNLMQDLQKEFNLTYLFISHDLSVVKHISDRVAVMYLGRIVEITGKDELYKNAMHPYTKALLSAIKIPDPALRTKTPIVKGDIPSPTSPPNGCHFHPRCPQAQKVCSEIKPELAEVTNEHFVACHLYNESAIIH</sequence>
<evidence type="ECO:0000313" key="7">
    <source>
        <dbReference type="Proteomes" id="UP000062160"/>
    </source>
</evidence>
<dbReference type="NCBIfam" id="NF008453">
    <property type="entry name" value="PRK11308.1"/>
    <property type="match status" value="1"/>
</dbReference>
<evidence type="ECO:0000256" key="1">
    <source>
        <dbReference type="ARBA" id="ARBA00005417"/>
    </source>
</evidence>
<keyword evidence="2" id="KW-0813">Transport</keyword>
<evidence type="ECO:0000256" key="3">
    <source>
        <dbReference type="ARBA" id="ARBA00022741"/>
    </source>
</evidence>
<dbReference type="InterPro" id="IPR003593">
    <property type="entry name" value="AAA+_ATPase"/>
</dbReference>
<dbReference type="InterPro" id="IPR027417">
    <property type="entry name" value="P-loop_NTPase"/>
</dbReference>
<dbReference type="NCBIfam" id="TIGR01727">
    <property type="entry name" value="oligo_HPY"/>
    <property type="match status" value="1"/>
</dbReference>
<dbReference type="EMBL" id="DF977000">
    <property type="protein sequence ID" value="GAQ24724.1"/>
    <property type="molecule type" value="Genomic_DNA"/>
</dbReference>
<protein>
    <submittedName>
        <fullName evidence="6">Oligopeptide transport system ATP-binding protein</fullName>
    </submittedName>
</protein>
<dbReference type="FunFam" id="3.40.50.300:FF:000016">
    <property type="entry name" value="Oligopeptide ABC transporter ATP-binding component"/>
    <property type="match status" value="1"/>
</dbReference>
<keyword evidence="7" id="KW-1185">Reference proteome</keyword>
<name>A0A0U9HFR2_9FIRM</name>
<comment type="similarity">
    <text evidence="1">Belongs to the ABC transporter superfamily.</text>
</comment>
<keyword evidence="4 6" id="KW-0067">ATP-binding</keyword>
<dbReference type="STRING" id="224999.GCA_001485475_00730"/>
<dbReference type="InterPro" id="IPR017871">
    <property type="entry name" value="ABC_transporter-like_CS"/>
</dbReference>
<dbReference type="GO" id="GO:0005524">
    <property type="term" value="F:ATP binding"/>
    <property type="evidence" value="ECO:0007669"/>
    <property type="project" value="UniProtKB-KW"/>
</dbReference>
<dbReference type="PANTHER" id="PTHR43776:SF7">
    <property type="entry name" value="D,D-DIPEPTIDE TRANSPORT ATP-BINDING PROTEIN DDPF-RELATED"/>
    <property type="match status" value="1"/>
</dbReference>
<accession>A0A0U9HFR2</accession>
<dbReference type="AlphaFoldDB" id="A0A0U9HFR2"/>
<evidence type="ECO:0000313" key="6">
    <source>
        <dbReference type="EMBL" id="GAQ24724.1"/>
    </source>
</evidence>
<dbReference type="Pfam" id="PF08352">
    <property type="entry name" value="oligo_HPY"/>
    <property type="match status" value="1"/>
</dbReference>
<dbReference type="InterPro" id="IPR003439">
    <property type="entry name" value="ABC_transporter-like_ATP-bd"/>
</dbReference>
<dbReference type="Gene3D" id="3.40.50.300">
    <property type="entry name" value="P-loop containing nucleotide triphosphate hydrolases"/>
    <property type="match status" value="1"/>
</dbReference>
<proteinExistence type="inferred from homology"/>
<dbReference type="GO" id="GO:0015833">
    <property type="term" value="P:peptide transport"/>
    <property type="evidence" value="ECO:0007669"/>
    <property type="project" value="InterPro"/>
</dbReference>
<dbReference type="InterPro" id="IPR013563">
    <property type="entry name" value="Oligopep_ABC_C"/>
</dbReference>
<evidence type="ECO:0000259" key="5">
    <source>
        <dbReference type="PROSITE" id="PS50893"/>
    </source>
</evidence>
<dbReference type="PROSITE" id="PS00211">
    <property type="entry name" value="ABC_TRANSPORTER_1"/>
    <property type="match status" value="1"/>
</dbReference>
<feature type="domain" description="ABC transporter" evidence="5">
    <location>
        <begin position="8"/>
        <end position="258"/>
    </location>
</feature>
<dbReference type="Pfam" id="PF00005">
    <property type="entry name" value="ABC_tran"/>
    <property type="match status" value="1"/>
</dbReference>
<dbReference type="PANTHER" id="PTHR43776">
    <property type="entry name" value="TRANSPORT ATP-BINDING PROTEIN"/>
    <property type="match status" value="1"/>
</dbReference>
<dbReference type="GO" id="GO:0016887">
    <property type="term" value="F:ATP hydrolysis activity"/>
    <property type="evidence" value="ECO:0007669"/>
    <property type="project" value="InterPro"/>
</dbReference>
<dbReference type="RefSeq" id="WP_202859719.1">
    <property type="nucleotide sequence ID" value="NZ_BSDN01000003.1"/>
</dbReference>
<keyword evidence="3" id="KW-0547">Nucleotide-binding</keyword>
<organism evidence="6">
    <name type="scientific">Tepidanaerobacter syntrophicus</name>
    <dbReference type="NCBI Taxonomy" id="224999"/>
    <lineage>
        <taxon>Bacteria</taxon>
        <taxon>Bacillati</taxon>
        <taxon>Bacillota</taxon>
        <taxon>Clostridia</taxon>
        <taxon>Thermosediminibacterales</taxon>
        <taxon>Tepidanaerobacteraceae</taxon>
        <taxon>Tepidanaerobacter</taxon>
    </lineage>
</organism>
<gene>
    <name evidence="6" type="ORF">TSYNT_6103</name>
</gene>
<dbReference type="Proteomes" id="UP000062160">
    <property type="component" value="Unassembled WGS sequence"/>
</dbReference>
<evidence type="ECO:0000256" key="4">
    <source>
        <dbReference type="ARBA" id="ARBA00022840"/>
    </source>
</evidence>
<dbReference type="CDD" id="cd03257">
    <property type="entry name" value="ABC_NikE_OppD_transporters"/>
    <property type="match status" value="1"/>
</dbReference>
<dbReference type="SUPFAM" id="SSF52540">
    <property type="entry name" value="P-loop containing nucleoside triphosphate hydrolases"/>
    <property type="match status" value="1"/>
</dbReference>
<dbReference type="PROSITE" id="PS50893">
    <property type="entry name" value="ABC_TRANSPORTER_2"/>
    <property type="match status" value="1"/>
</dbReference>
<dbReference type="GO" id="GO:0055085">
    <property type="term" value="P:transmembrane transport"/>
    <property type="evidence" value="ECO:0007669"/>
    <property type="project" value="UniProtKB-ARBA"/>
</dbReference>